<dbReference type="VEuPathDB" id="HostDB:ENSCPOG00000005361"/>
<evidence type="ECO:0000259" key="5">
    <source>
        <dbReference type="PROSITE" id="PS50020"/>
    </source>
</evidence>
<dbReference type="Pfam" id="PF00307">
    <property type="entry name" value="CH"/>
    <property type="match status" value="1"/>
</dbReference>
<dbReference type="SUPFAM" id="SSF47576">
    <property type="entry name" value="Calponin-homology domain, CH-domain"/>
    <property type="match status" value="1"/>
</dbReference>
<dbReference type="InterPro" id="IPR001202">
    <property type="entry name" value="WW_dom"/>
</dbReference>
<dbReference type="GO" id="GO:0005516">
    <property type="term" value="F:calmodulin binding"/>
    <property type="evidence" value="ECO:0007669"/>
    <property type="project" value="UniProtKB-KW"/>
</dbReference>
<evidence type="ECO:0000259" key="4">
    <source>
        <dbReference type="PROSITE" id="PS50018"/>
    </source>
</evidence>
<dbReference type="GO" id="GO:0008361">
    <property type="term" value="P:regulation of cell size"/>
    <property type="evidence" value="ECO:0007669"/>
    <property type="project" value="Ensembl"/>
</dbReference>
<evidence type="ECO:0000313" key="8">
    <source>
        <dbReference type="Proteomes" id="UP000005447"/>
    </source>
</evidence>
<dbReference type="InterPro" id="IPR001936">
    <property type="entry name" value="RasGAP_dom"/>
</dbReference>
<dbReference type="PROSITE" id="PS01159">
    <property type="entry name" value="WW_DOMAIN_1"/>
    <property type="match status" value="1"/>
</dbReference>
<dbReference type="GO" id="GO:0016328">
    <property type="term" value="C:lateral plasma membrane"/>
    <property type="evidence" value="ECO:0007669"/>
    <property type="project" value="Ensembl"/>
</dbReference>
<feature type="domain" description="WW" evidence="5">
    <location>
        <begin position="702"/>
        <end position="729"/>
    </location>
</feature>
<dbReference type="Gene3D" id="1.20.5.190">
    <property type="match status" value="2"/>
</dbReference>
<keyword evidence="1" id="KW-0597">Phosphoprotein</keyword>
<dbReference type="FunFam" id="1.10.418.10:FF:000013">
    <property type="entry name" value="IQ motif containing GTPase activating protein 1"/>
    <property type="match status" value="1"/>
</dbReference>
<dbReference type="SMART" id="SM00015">
    <property type="entry name" value="IQ"/>
    <property type="match status" value="4"/>
</dbReference>
<evidence type="ECO:0000259" key="6">
    <source>
        <dbReference type="PROSITE" id="PS50021"/>
    </source>
</evidence>
<feature type="domain" description="Ras-GAP" evidence="4">
    <location>
        <begin position="1020"/>
        <end position="1253"/>
    </location>
</feature>
<dbReference type="Bgee" id="ENSCPOG00000005361">
    <property type="expression patterns" value="Expressed in zone of skin and 3 other cell types or tissues"/>
</dbReference>
<dbReference type="Pfam" id="PF03836">
    <property type="entry name" value="RasGAP_C"/>
    <property type="match status" value="1"/>
</dbReference>
<dbReference type="GeneTree" id="ENSGT00950000183076"/>
<keyword evidence="2" id="KW-0677">Repeat</keyword>
<dbReference type="InterPro" id="IPR036872">
    <property type="entry name" value="CH_dom_sf"/>
</dbReference>
<dbReference type="GO" id="GO:0010629">
    <property type="term" value="P:negative regulation of gene expression"/>
    <property type="evidence" value="ECO:0007669"/>
    <property type="project" value="Ensembl"/>
</dbReference>
<dbReference type="InterPro" id="IPR000593">
    <property type="entry name" value="RasGAP_C"/>
</dbReference>
<dbReference type="GO" id="GO:0010467">
    <property type="term" value="P:gene expression"/>
    <property type="evidence" value="ECO:0007669"/>
    <property type="project" value="Ensembl"/>
</dbReference>
<dbReference type="GO" id="GO:0005938">
    <property type="term" value="C:cell cortex"/>
    <property type="evidence" value="ECO:0007669"/>
    <property type="project" value="TreeGrafter"/>
</dbReference>
<dbReference type="GO" id="GO:1903479">
    <property type="term" value="P:mitotic actomyosin contractile ring assembly actin filament organization"/>
    <property type="evidence" value="ECO:0007669"/>
    <property type="project" value="TreeGrafter"/>
</dbReference>
<keyword evidence="8" id="KW-1185">Reference proteome</keyword>
<dbReference type="STRING" id="10141.ENSCPOP00000024468"/>
<dbReference type="CDD" id="cd00201">
    <property type="entry name" value="WW"/>
    <property type="match status" value="1"/>
</dbReference>
<dbReference type="GO" id="GO:0120025">
    <property type="term" value="C:plasma membrane bounded cell projection"/>
    <property type="evidence" value="ECO:0007669"/>
    <property type="project" value="UniProtKB-ARBA"/>
</dbReference>
<dbReference type="GO" id="GO:0031267">
    <property type="term" value="F:small GTPase binding"/>
    <property type="evidence" value="ECO:0007669"/>
    <property type="project" value="Ensembl"/>
</dbReference>
<dbReference type="PROSITE" id="PS50020">
    <property type="entry name" value="WW_DOMAIN_2"/>
    <property type="match status" value="1"/>
</dbReference>
<dbReference type="PROSITE" id="PS50096">
    <property type="entry name" value="IQ"/>
    <property type="match status" value="4"/>
</dbReference>
<dbReference type="GO" id="GO:0051015">
    <property type="term" value="F:actin filament binding"/>
    <property type="evidence" value="ECO:0007669"/>
    <property type="project" value="TreeGrafter"/>
</dbReference>
<evidence type="ECO:0000256" key="1">
    <source>
        <dbReference type="ARBA" id="ARBA00022553"/>
    </source>
</evidence>
<protein>
    <submittedName>
        <fullName evidence="7">IQ motif containing GTPase activating protein 3</fullName>
    </submittedName>
</protein>
<dbReference type="InterPro" id="IPR008936">
    <property type="entry name" value="Rho_GTPase_activation_prot"/>
</dbReference>
<dbReference type="PROSITE" id="PS50021">
    <property type="entry name" value="CH"/>
    <property type="match status" value="1"/>
</dbReference>
<dbReference type="Pfam" id="PF00616">
    <property type="entry name" value="RasGAP"/>
    <property type="match status" value="1"/>
</dbReference>
<dbReference type="PANTHER" id="PTHR14149">
    <property type="entry name" value="RAS GTPASE-ACTIVATING PROTEIN WITH IQ MOTIF"/>
    <property type="match status" value="1"/>
</dbReference>
<dbReference type="Ensembl" id="ENSCPOT00000036349.1">
    <property type="protein sequence ID" value="ENSCPOP00000024468.1"/>
    <property type="gene ID" value="ENSCPOG00000005361.4"/>
</dbReference>
<dbReference type="SMART" id="SM00033">
    <property type="entry name" value="CH"/>
    <property type="match status" value="1"/>
</dbReference>
<proteinExistence type="predicted"/>
<accession>A0A286XG61</accession>
<dbReference type="FunFam" id="1.10.506.10:FF:000004">
    <property type="entry name" value="IQ motif containing GTPase activating protein 1"/>
    <property type="match status" value="1"/>
</dbReference>
<dbReference type="GO" id="GO:0005911">
    <property type="term" value="C:cell-cell junction"/>
    <property type="evidence" value="ECO:0007669"/>
    <property type="project" value="Ensembl"/>
</dbReference>
<dbReference type="GO" id="GO:0000082">
    <property type="term" value="P:G1/S transition of mitotic cell cycle"/>
    <property type="evidence" value="ECO:0007669"/>
    <property type="project" value="Ensembl"/>
</dbReference>
<dbReference type="Pfam" id="PF00612">
    <property type="entry name" value="IQ"/>
    <property type="match status" value="4"/>
</dbReference>
<dbReference type="SUPFAM" id="SSF48350">
    <property type="entry name" value="GTPase activation domain, GAP"/>
    <property type="match status" value="1"/>
</dbReference>
<gene>
    <name evidence="7" type="primary">IQGAP3</name>
</gene>
<dbReference type="EMBL" id="AAKN02015673">
    <property type="status" value="NOT_ANNOTATED_CDS"/>
    <property type="molecule type" value="Genomic_DNA"/>
</dbReference>
<evidence type="ECO:0000313" key="7">
    <source>
        <dbReference type="Ensembl" id="ENSCPOP00000024468.1"/>
    </source>
</evidence>
<reference evidence="8" key="1">
    <citation type="journal article" date="2011" name="Nature">
        <title>A high-resolution map of human evolutionary constraint using 29 mammals.</title>
        <authorList>
            <person name="Lindblad-Toh K."/>
            <person name="Garber M."/>
            <person name="Zuk O."/>
            <person name="Lin M.F."/>
            <person name="Parker B.J."/>
            <person name="Washietl S."/>
            <person name="Kheradpour P."/>
            <person name="Ernst J."/>
            <person name="Jordan G."/>
            <person name="Mauceli E."/>
            <person name="Ward L.D."/>
            <person name="Lowe C.B."/>
            <person name="Holloway A.K."/>
            <person name="Clamp M."/>
            <person name="Gnerre S."/>
            <person name="Alfoldi J."/>
            <person name="Beal K."/>
            <person name="Chang J."/>
            <person name="Clawson H."/>
            <person name="Cuff J."/>
            <person name="Di Palma F."/>
            <person name="Fitzgerald S."/>
            <person name="Flicek P."/>
            <person name="Guttman M."/>
            <person name="Hubisz M.J."/>
            <person name="Jaffe D.B."/>
            <person name="Jungreis I."/>
            <person name="Kent W.J."/>
            <person name="Kostka D."/>
            <person name="Lara M."/>
            <person name="Martins A.L."/>
            <person name="Massingham T."/>
            <person name="Moltke I."/>
            <person name="Raney B.J."/>
            <person name="Rasmussen M.D."/>
            <person name="Robinson J."/>
            <person name="Stark A."/>
            <person name="Vilella A.J."/>
            <person name="Wen J."/>
            <person name="Xie X."/>
            <person name="Zody M.C."/>
            <person name="Baldwin J."/>
            <person name="Bloom T."/>
            <person name="Chin C.W."/>
            <person name="Heiman D."/>
            <person name="Nicol R."/>
            <person name="Nusbaum C."/>
            <person name="Young S."/>
            <person name="Wilkinson J."/>
            <person name="Worley K.C."/>
            <person name="Kovar C.L."/>
            <person name="Muzny D.M."/>
            <person name="Gibbs R.A."/>
            <person name="Cree A."/>
            <person name="Dihn H.H."/>
            <person name="Fowler G."/>
            <person name="Jhangiani S."/>
            <person name="Joshi V."/>
            <person name="Lee S."/>
            <person name="Lewis L.R."/>
            <person name="Nazareth L.V."/>
            <person name="Okwuonu G."/>
            <person name="Santibanez J."/>
            <person name="Warren W.C."/>
            <person name="Mardis E.R."/>
            <person name="Weinstock G.M."/>
            <person name="Wilson R.K."/>
            <person name="Delehaunty K."/>
            <person name="Dooling D."/>
            <person name="Fronik C."/>
            <person name="Fulton L."/>
            <person name="Fulton B."/>
            <person name="Graves T."/>
            <person name="Minx P."/>
            <person name="Sodergren E."/>
            <person name="Birney E."/>
            <person name="Margulies E.H."/>
            <person name="Herrero J."/>
            <person name="Green E.D."/>
            <person name="Haussler D."/>
            <person name="Siepel A."/>
            <person name="Goldman N."/>
            <person name="Pollard K.S."/>
            <person name="Pedersen J.S."/>
            <person name="Lander E.S."/>
            <person name="Kellis M."/>
        </authorList>
    </citation>
    <scope>NUCLEOTIDE SEQUENCE [LARGE SCALE GENOMIC DNA]</scope>
    <source>
        <strain evidence="8">2N</strain>
    </source>
</reference>
<reference evidence="7" key="2">
    <citation type="submission" date="2025-08" db="UniProtKB">
        <authorList>
            <consortium name="Ensembl"/>
        </authorList>
    </citation>
    <scope>IDENTIFICATION</scope>
    <source>
        <strain evidence="7">2N</strain>
    </source>
</reference>
<dbReference type="SMART" id="SM00323">
    <property type="entry name" value="RasGAP"/>
    <property type="match status" value="1"/>
</dbReference>
<dbReference type="PROSITE" id="PS00509">
    <property type="entry name" value="RAS_GTPASE_ACTIV_1"/>
    <property type="match status" value="1"/>
</dbReference>
<reference evidence="7" key="3">
    <citation type="submission" date="2025-09" db="UniProtKB">
        <authorList>
            <consortium name="Ensembl"/>
        </authorList>
    </citation>
    <scope>IDENTIFICATION</scope>
    <source>
        <strain evidence="7">2N</strain>
    </source>
</reference>
<dbReference type="InParanoid" id="A0A286XG61"/>
<evidence type="ECO:0000256" key="2">
    <source>
        <dbReference type="ARBA" id="ARBA00022737"/>
    </source>
</evidence>
<dbReference type="Proteomes" id="UP000005447">
    <property type="component" value="Unassembled WGS sequence"/>
</dbReference>
<dbReference type="EMBL" id="AAKN02015672">
    <property type="status" value="NOT_ANNOTATED_CDS"/>
    <property type="molecule type" value="Genomic_DNA"/>
</dbReference>
<dbReference type="GO" id="GO:0005096">
    <property type="term" value="F:GTPase activator activity"/>
    <property type="evidence" value="ECO:0007669"/>
    <property type="project" value="TreeGrafter"/>
</dbReference>
<feature type="domain" description="Calponin-homology (CH)" evidence="6">
    <location>
        <begin position="34"/>
        <end position="149"/>
    </location>
</feature>
<evidence type="ECO:0000256" key="3">
    <source>
        <dbReference type="ARBA" id="ARBA00022860"/>
    </source>
</evidence>
<dbReference type="GO" id="GO:0070856">
    <property type="term" value="F:myosin VI light chain binding"/>
    <property type="evidence" value="ECO:0007669"/>
    <property type="project" value="Ensembl"/>
</dbReference>
<dbReference type="GO" id="GO:0033601">
    <property type="term" value="P:positive regulation of mammary gland epithelial cell proliferation"/>
    <property type="evidence" value="ECO:0007669"/>
    <property type="project" value="Ensembl"/>
</dbReference>
<dbReference type="InterPro" id="IPR000048">
    <property type="entry name" value="IQ_motif_EF-hand-BS"/>
</dbReference>
<dbReference type="OMA" id="RELMCPE"/>
<name>A0A286XG61_CAVPO</name>
<dbReference type="PANTHER" id="PTHR14149:SF10">
    <property type="entry name" value="RAS GTPASE-ACTIVATING-LIKE PROTEIN IQGAP3"/>
    <property type="match status" value="1"/>
</dbReference>
<dbReference type="GO" id="GO:0070371">
    <property type="term" value="P:ERK1 and ERK2 cascade"/>
    <property type="evidence" value="ECO:0007669"/>
    <property type="project" value="Ensembl"/>
</dbReference>
<keyword evidence="3" id="KW-0112">Calmodulin-binding</keyword>
<dbReference type="Gene3D" id="1.10.506.10">
    <property type="entry name" value="GTPase Activation - p120gap, domain 1"/>
    <property type="match status" value="1"/>
</dbReference>
<dbReference type="FunCoup" id="A0A286XG61">
    <property type="interactions" value="283"/>
</dbReference>
<dbReference type="GO" id="GO:0007265">
    <property type="term" value="P:Ras protein signal transduction"/>
    <property type="evidence" value="ECO:0007669"/>
    <property type="project" value="Ensembl"/>
</dbReference>
<dbReference type="InterPro" id="IPR001715">
    <property type="entry name" value="CH_dom"/>
</dbReference>
<dbReference type="PROSITE" id="PS50018">
    <property type="entry name" value="RAS_GTPASE_ACTIV_2"/>
    <property type="match status" value="1"/>
</dbReference>
<dbReference type="Gene3D" id="1.10.418.10">
    <property type="entry name" value="Calponin-like domain"/>
    <property type="match status" value="1"/>
</dbReference>
<dbReference type="FunFam" id="1.20.5.190:FF:000033">
    <property type="entry name" value="IQ motif containing GTPase activating protein 3"/>
    <property type="match status" value="1"/>
</dbReference>
<dbReference type="InterPro" id="IPR023152">
    <property type="entry name" value="RasGAP_CS"/>
</dbReference>
<dbReference type="GO" id="GO:0043410">
    <property type="term" value="P:positive regulation of MAPK cascade"/>
    <property type="evidence" value="ECO:0007669"/>
    <property type="project" value="Ensembl"/>
</dbReference>
<dbReference type="SUPFAM" id="SSF143885">
    <property type="entry name" value="RGC domain-like"/>
    <property type="match status" value="1"/>
</dbReference>
<sequence>MEDGEARRGRETYERLTAEEMDEQRRQNVAYQYLCRLEEAKRWMEACLKEELPSPVELEESLRNGVLLAKLGHCFAPSVVPLKKIYDVEQLRYQATGLHFRHTDNINFWLSAIAHIGLPSTFFPETTDIYDKKNMPRVIYCIHALSLFLFRLGLAPQIHDLYGKVKFTGKPSSFPNHHRLGRSWGPGLMKGTDGVVAAEELSNMASELAKYGLQLPAFSKIGGILANELSVDEAAVHAAVLAINEAVERGVVEDTFTALQNPSALLGNLREPLAAIYQELLAQAKMEKAANVRNHFLQDDRESQDIYDYYLTQDEIQDNINHVNVLGALEVVDDALERQSSEALLEALQDPALTLRGLRRDFADWYLAQLSSDREQKAQELGLGELLLKEEVQAAVAAANVKGDQQQAMLQAVQRINRAIQRGAAADTMKELMNPAAQLPPVYPFASAVYQQELTVLQQQQGELGQEELFVAVEMLSAVVLINRALEARDASSFWSSLMSPATGLAEVEGENAQRYFDSLVELQQVRGADEAFLSWNDLQATVNRVNTQVQEETDQVLAVSLINEALDQGSLEKTFSALLLPAAGLKDVTLSVAPRYYFLLVEAKRHKAQVTGDPGAVLWLEEIRQAVVRANQDTQTAQRMALGVAAVNQAIKEGKAAQTERVLRNPAVALRGVVPDYASSYQQALESAAAKKQHPGDTGLWVQHNMKDGTAYYLHLQTFQGTWEQPPGCCLNTSHLNRDEIQSTITKVSAAHDRQQLWKAHMSFIIRLQACLRGFLVRRKFAEESHFLRTRLPAVIKIQAHWRGYRQRKIYLERLQYFKANLDAIIKIQAWTRMWAARRRYLRRLHYFQRNVDSVVKIQAFFRARKVRDDYRILVHTAHPPLSVVRRFIYLLNQSQQDFSAEAELLKLQEEVVRKIRSNQQLEQDLNLMDIKIGLLVKNQITLQEVVSHCKKLTKKNKEQLSDMMVLDKQKGLKSLSKEKRQKLEAYQHLFYLLQTQPIYLAKLIFQMPQNKTTKFMESVIFSLYNYASNLREAYLLLQLFKTALQEEIESKVEHPQDVVTGNPTVVRLVVRFYRNERGQSALREILGKVIQDVLEDKVLSIHTDPVHLYKSWINQTEAQTGQRSHLPYDVTPEQALSHPEVQRRLDISLRNLLAVTEKFLVAITSSVDQIPYGMRYVAKVLKTTLAEKFPDATESEVYKVVGNLLYYRFLNPAVVAPDAFDIVAMAAGSTLAAPQRHTLGAVAQLLQHAAAGKTFSRESRHLQVLNNYLEETHLKFRKFIYRACQVPEPEERFAMDEYSDMVAVAKPVVYITVGELINTHRLLLEHQNWIAPNPQDHLHQLLKDLGKLPTISDLIGESIATDEHLDPSKLEVSLTLINKFEGLEADADDTNTQSLLLSTKQMLADLIQFHPGDTLEEILSLSAPREQEAAHKLLMCQRQAREAQTPEPLRRHRSLTARSLLPLAEKQRRVLRNLRQLESLGLVSANNGYQVLVDELAKDIRNQRRHRQRRKAELVKLQATFQGLCTKTTFYEEQGDYYSQYIQSCLNHLAPSSKNSGKGKKQPSLHYTAAQLLEKGVLLEIEDLPASHFRNVIFDITPGDEAGKFEVNAKFLGVDMERFQLYYQDLLQLQYEGIAVMKLFNKARVNVNLLIFLLNKKFLRK</sequence>
<dbReference type="GO" id="GO:0010628">
    <property type="term" value="P:positive regulation of gene expression"/>
    <property type="evidence" value="ECO:0007669"/>
    <property type="project" value="Ensembl"/>
</dbReference>
<dbReference type="GO" id="GO:0033598">
    <property type="term" value="P:mammary gland epithelial cell proliferation"/>
    <property type="evidence" value="ECO:0007669"/>
    <property type="project" value="Ensembl"/>
</dbReference>
<organism evidence="7 8">
    <name type="scientific">Cavia porcellus</name>
    <name type="common">Guinea pig</name>
    <dbReference type="NCBI Taxonomy" id="10141"/>
    <lineage>
        <taxon>Eukaryota</taxon>
        <taxon>Metazoa</taxon>
        <taxon>Chordata</taxon>
        <taxon>Craniata</taxon>
        <taxon>Vertebrata</taxon>
        <taxon>Euteleostomi</taxon>
        <taxon>Mammalia</taxon>
        <taxon>Eutheria</taxon>
        <taxon>Euarchontoglires</taxon>
        <taxon>Glires</taxon>
        <taxon>Rodentia</taxon>
        <taxon>Hystricomorpha</taxon>
        <taxon>Caviidae</taxon>
        <taxon>Cavia</taxon>
    </lineage>
</organism>